<dbReference type="EMBL" id="CP034235">
    <property type="protein sequence ID" value="QGQ96097.1"/>
    <property type="molecule type" value="Genomic_DNA"/>
</dbReference>
<dbReference type="InterPro" id="IPR004360">
    <property type="entry name" value="Glyas_Fos-R_dOase_dom"/>
</dbReference>
<dbReference type="AlphaFoldDB" id="A0A6B8RJU4"/>
<protein>
    <submittedName>
        <fullName evidence="2">VOC family protein</fullName>
    </submittedName>
</protein>
<dbReference type="InterPro" id="IPR029068">
    <property type="entry name" value="Glyas_Bleomycin-R_OHBP_Dase"/>
</dbReference>
<name>A0A6B8RJU4_9BACL</name>
<organism evidence="2 3">
    <name type="scientific">Paenibacillus psychroresistens</name>
    <dbReference type="NCBI Taxonomy" id="1778678"/>
    <lineage>
        <taxon>Bacteria</taxon>
        <taxon>Bacillati</taxon>
        <taxon>Bacillota</taxon>
        <taxon>Bacilli</taxon>
        <taxon>Bacillales</taxon>
        <taxon>Paenibacillaceae</taxon>
        <taxon>Paenibacillus</taxon>
    </lineage>
</organism>
<dbReference type="Pfam" id="PF00903">
    <property type="entry name" value="Glyoxalase"/>
    <property type="match status" value="1"/>
</dbReference>
<proteinExistence type="predicted"/>
<evidence type="ECO:0000313" key="3">
    <source>
        <dbReference type="Proteomes" id="UP000426246"/>
    </source>
</evidence>
<sequence>MQLQSLIEEIHYFRIPVSELEDSVRWYTECLGFKLRRMTEELAVVELNAGPLLILVKADSDSRGHFTRNGEFEFAVGFTSPNIQRLRESLIESGVEVDDMKEEDGHFFFHFFDPSGNKLQAHW</sequence>
<evidence type="ECO:0000313" key="2">
    <source>
        <dbReference type="EMBL" id="QGQ96097.1"/>
    </source>
</evidence>
<dbReference type="Gene3D" id="3.10.180.10">
    <property type="entry name" value="2,3-Dihydroxybiphenyl 1,2-Dioxygenase, domain 1"/>
    <property type="match status" value="1"/>
</dbReference>
<evidence type="ECO:0000259" key="1">
    <source>
        <dbReference type="PROSITE" id="PS51819"/>
    </source>
</evidence>
<dbReference type="RefSeq" id="WP_155701135.1">
    <property type="nucleotide sequence ID" value="NZ_CP034235.1"/>
</dbReference>
<dbReference type="OrthoDB" id="291991at2"/>
<feature type="domain" description="VOC" evidence="1">
    <location>
        <begin position="9"/>
        <end position="123"/>
    </location>
</feature>
<dbReference type="Proteomes" id="UP000426246">
    <property type="component" value="Chromosome"/>
</dbReference>
<dbReference type="SUPFAM" id="SSF54593">
    <property type="entry name" value="Glyoxalase/Bleomycin resistance protein/Dihydroxybiphenyl dioxygenase"/>
    <property type="match status" value="1"/>
</dbReference>
<dbReference type="PROSITE" id="PS51819">
    <property type="entry name" value="VOC"/>
    <property type="match status" value="1"/>
</dbReference>
<dbReference type="KEGG" id="ppsc:EHS13_15060"/>
<keyword evidence="3" id="KW-1185">Reference proteome</keyword>
<gene>
    <name evidence="2" type="ORF">EHS13_15060</name>
</gene>
<dbReference type="InterPro" id="IPR037523">
    <property type="entry name" value="VOC_core"/>
</dbReference>
<accession>A0A6B8RJU4</accession>
<reference evidence="3" key="1">
    <citation type="submission" date="2018-11" db="EMBL/GenBank/DDBJ databases">
        <title>Complete genome sequence of Paenibacillus sp. ML311-T8.</title>
        <authorList>
            <person name="Nam Y.-D."/>
            <person name="Kang J."/>
            <person name="Chung W.-H."/>
            <person name="Park Y.S."/>
        </authorList>
    </citation>
    <scope>NUCLEOTIDE SEQUENCE [LARGE SCALE GENOMIC DNA]</scope>
    <source>
        <strain evidence="3">ML311-T8</strain>
    </source>
</reference>